<dbReference type="HAMAP" id="MF_00218">
    <property type="entry name" value="URO_D"/>
    <property type="match status" value="1"/>
</dbReference>
<evidence type="ECO:0000256" key="10">
    <source>
        <dbReference type="ARBA" id="ARBA00022989"/>
    </source>
</evidence>
<dbReference type="CDD" id="cd00717">
    <property type="entry name" value="URO-D"/>
    <property type="match status" value="1"/>
</dbReference>
<accession>A0A9E7EJU6</accession>
<feature type="transmembrane region" description="Helical" evidence="18">
    <location>
        <begin position="725"/>
        <end position="745"/>
    </location>
</feature>
<dbReference type="SUPFAM" id="SSF51726">
    <property type="entry name" value="UROD/MetE-like"/>
    <property type="match status" value="1"/>
</dbReference>
<evidence type="ECO:0000256" key="4">
    <source>
        <dbReference type="ARBA" id="ARBA00004804"/>
    </source>
</evidence>
<evidence type="ECO:0000256" key="12">
    <source>
        <dbReference type="ARBA" id="ARBA00023171"/>
    </source>
</evidence>
<dbReference type="EMBL" id="CP097503">
    <property type="protein sequence ID" value="URD77517.1"/>
    <property type="molecule type" value="Genomic_DNA"/>
</dbReference>
<sequence length="1103" mass="122407">MYSSSIPIRSDFLIAPGSPGSCLRLGLLPNGKTRSIRLLSRRQISPRASLCSDPLLVQAARGNAISRPPAWMMRQAGRYMDAYKKLAKKYPSFRERSETVDLIVEISLQPWKAFQPDGVIIFSDILTPLPAFGVPFDIEEVKGPIIHSPICDEEALKCLHPIDLEKLQFVGESLSILRGEVGEKAAVLGFVGAPWTIATYVVEGGSTRTYTTIKRMCYTAPRVLKALLSHLTQAISDYVIFQVKSGAQCIQIFDSWGGQLPPNIWEQWSKPYIEQIVSLVRKECPQIPLVLYINGNGGLLERMTGIGVDVIGLDWTVDMADGRRRLGYNVNVQGNVDPAYLFSPLAVLTDEIHRVVRCAGRRGHILNLGHGVLMNTPEEAVAHFFDVVRGLSYDTLFEDGVTAQELEPLKLSNVMILFTTVAKAPGTDGVGSLSLLVASRPPTAGVVSREIGKVGVCSVLAALWATEVGSTTFTEKIHNVAVNKSSVDPLGFSGMTRDYSSSSKVGNKERPTMILFLEILLSHSNSRFDQRSNHCSHQPKVELIGPSFVYTLEGIILHITLQLHHSTHFRRLQTSIHWLCIQKMSGKKGSTIRIDIGLPSSAVPRETATKSGGGDGDEAIIIPLRKWMMEVWQFAREDTNRVTFSLKVGLACLLVSLLILLRAPYQIFGTNIIWSILTVAIMFEYTVGATFNRGFNRALGSLLAGVFAVVVIQVAMSSGHVAEPYVIGLSIFLVGSITSFMKLWPSLVPYEYGFRVILFTYCLIIVSGYRMGNPIRTAMDRLYSIAIGAIVAVLVNVLIFPIWAGEQLHRELVGHFDSVADSLEECVKKYLSDDGSDHPEFSKTVMDDFQDEPAYRKCRSTLNSSAKLDSLANSAKWEPPHGRFMQMFYPWAEYVKVGAVLRHCAYEVMALHGCLHSEIQAPYNLRYTFRTEILDATNQAAELLRSLAKDLSNMKHSLHTSLLKRVHASTERLQRSIDLHSYLLTLSHDVCDCPTKPPAKLSHVSSFNGTDADGKKAEAETYHETMKKQQRRLHSWPSREVDDFEEDMSGESIPRMRALESTAALSLATFTSLLIEFVARLDHLVEAADELAKLAKFKQEIAC</sequence>
<comment type="subcellular location">
    <subcellularLocation>
        <location evidence="2">Membrane</location>
        <topology evidence="2">Multi-pass membrane protein</topology>
    </subcellularLocation>
    <subcellularLocation>
        <location evidence="3">Plastid</location>
        <location evidence="3">Chloroplast</location>
    </subcellularLocation>
</comment>
<dbReference type="AlphaFoldDB" id="A0A9E7EJU6"/>
<reference evidence="21" key="1">
    <citation type="submission" date="2022-05" db="EMBL/GenBank/DDBJ databases">
        <title>The Musa troglodytarum L. genome provides insights into the mechanism of non-climacteric behaviour and enrichment of carotenoids.</title>
        <authorList>
            <person name="Wang J."/>
        </authorList>
    </citation>
    <scope>NUCLEOTIDE SEQUENCE</scope>
    <source>
        <tissue evidence="21">Leaf</tissue>
    </source>
</reference>
<keyword evidence="8 18" id="KW-0812">Transmembrane</keyword>
<evidence type="ECO:0000259" key="20">
    <source>
        <dbReference type="PROSITE" id="PS00907"/>
    </source>
</evidence>
<evidence type="ECO:0000256" key="3">
    <source>
        <dbReference type="ARBA" id="ARBA00004229"/>
    </source>
</evidence>
<comment type="catalytic activity">
    <reaction evidence="15 16">
        <text>uroporphyrinogen III + 4 H(+) = coproporphyrinogen III + 4 CO2</text>
        <dbReference type="Rhea" id="RHEA:19865"/>
        <dbReference type="ChEBI" id="CHEBI:15378"/>
        <dbReference type="ChEBI" id="CHEBI:16526"/>
        <dbReference type="ChEBI" id="CHEBI:57308"/>
        <dbReference type="ChEBI" id="CHEBI:57309"/>
        <dbReference type="EC" id="4.1.1.37"/>
    </reaction>
</comment>
<keyword evidence="12" id="KW-0149">Chlorophyll biosynthesis</keyword>
<evidence type="ECO:0000259" key="19">
    <source>
        <dbReference type="PROSITE" id="PS00906"/>
    </source>
</evidence>
<evidence type="ECO:0000256" key="5">
    <source>
        <dbReference type="ARBA" id="ARBA00009935"/>
    </source>
</evidence>
<dbReference type="Pfam" id="PF01208">
    <property type="entry name" value="URO-D"/>
    <property type="match status" value="1"/>
</dbReference>
<comment type="function">
    <text evidence="1">Catalyzes the decarboxylation of four acetate groups of uroporphyrinogen-III to yield coproporphyrinogen-III.</text>
</comment>
<dbReference type="OrthoDB" id="68611at2759"/>
<organism evidence="21 22">
    <name type="scientific">Musa troglodytarum</name>
    <name type="common">fe'i banana</name>
    <dbReference type="NCBI Taxonomy" id="320322"/>
    <lineage>
        <taxon>Eukaryota</taxon>
        <taxon>Viridiplantae</taxon>
        <taxon>Streptophyta</taxon>
        <taxon>Embryophyta</taxon>
        <taxon>Tracheophyta</taxon>
        <taxon>Spermatophyta</taxon>
        <taxon>Magnoliopsida</taxon>
        <taxon>Liliopsida</taxon>
        <taxon>Zingiberales</taxon>
        <taxon>Musaceae</taxon>
        <taxon>Musa</taxon>
    </lineage>
</organism>
<feature type="transmembrane region" description="Helical" evidence="18">
    <location>
        <begin position="699"/>
        <end position="719"/>
    </location>
</feature>
<dbReference type="GO" id="GO:0004853">
    <property type="term" value="F:uroporphyrinogen decarboxylase activity"/>
    <property type="evidence" value="ECO:0007669"/>
    <property type="project" value="UniProtKB-EC"/>
</dbReference>
<dbReference type="Proteomes" id="UP001055439">
    <property type="component" value="Chromosome 10"/>
</dbReference>
<dbReference type="GO" id="GO:0015995">
    <property type="term" value="P:chlorophyll biosynthetic process"/>
    <property type="evidence" value="ECO:0007669"/>
    <property type="project" value="UniProtKB-KW"/>
</dbReference>
<dbReference type="EC" id="4.1.1.37" evidence="7 16"/>
<dbReference type="InterPro" id="IPR020966">
    <property type="entry name" value="ALMT"/>
</dbReference>
<evidence type="ECO:0000256" key="11">
    <source>
        <dbReference type="ARBA" id="ARBA00023136"/>
    </source>
</evidence>
<evidence type="ECO:0000313" key="22">
    <source>
        <dbReference type="Proteomes" id="UP001055439"/>
    </source>
</evidence>
<comment type="pathway">
    <text evidence="4 16">Porphyrin-containing compound metabolism; protoporphyrin-IX biosynthesis; coproporphyrinogen-III from 5-aminolevulinate: step 4/4.</text>
</comment>
<feature type="domain" description="Uroporphyrinogen decarboxylase (URO-D)" evidence="20">
    <location>
        <begin position="188"/>
        <end position="204"/>
    </location>
</feature>
<feature type="domain" description="Uroporphyrinogen decarboxylase (URO-D)" evidence="19">
    <location>
        <begin position="69"/>
        <end position="78"/>
    </location>
</feature>
<evidence type="ECO:0000256" key="6">
    <source>
        <dbReference type="ARBA" id="ARBA00011738"/>
    </source>
</evidence>
<name>A0A9E7EJU6_9LILI</name>
<feature type="transmembrane region" description="Helical" evidence="18">
    <location>
        <begin position="644"/>
        <end position="661"/>
    </location>
</feature>
<evidence type="ECO:0000256" key="17">
    <source>
        <dbReference type="RuleBase" id="RU004169"/>
    </source>
</evidence>
<feature type="transmembrane region" description="Helical" evidence="18">
    <location>
        <begin position="782"/>
        <end position="804"/>
    </location>
</feature>
<dbReference type="Gene3D" id="3.20.20.210">
    <property type="match status" value="1"/>
</dbReference>
<dbReference type="InterPro" id="IPR000257">
    <property type="entry name" value="Uroporphyrinogen_deCOase"/>
</dbReference>
<keyword evidence="10 18" id="KW-1133">Transmembrane helix</keyword>
<dbReference type="Pfam" id="PF11744">
    <property type="entry name" value="ALMT"/>
    <property type="match status" value="1"/>
</dbReference>
<dbReference type="GO" id="GO:0015743">
    <property type="term" value="P:malate transport"/>
    <property type="evidence" value="ECO:0007669"/>
    <property type="project" value="InterPro"/>
</dbReference>
<evidence type="ECO:0000256" key="15">
    <source>
        <dbReference type="ARBA" id="ARBA00048033"/>
    </source>
</evidence>
<dbReference type="PROSITE" id="PS00907">
    <property type="entry name" value="UROD_2"/>
    <property type="match status" value="1"/>
</dbReference>
<dbReference type="NCBIfam" id="TIGR01464">
    <property type="entry name" value="hemE"/>
    <property type="match status" value="1"/>
</dbReference>
<keyword evidence="9 16" id="KW-0210">Decarboxylase</keyword>
<dbReference type="PANTHER" id="PTHR21091:SF167">
    <property type="entry name" value="UROPORPHYRINOGEN DECARBOXYLASE 1, CHLOROPLASTIC"/>
    <property type="match status" value="1"/>
</dbReference>
<proteinExistence type="inferred from homology"/>
<evidence type="ECO:0000256" key="18">
    <source>
        <dbReference type="SAM" id="Phobius"/>
    </source>
</evidence>
<evidence type="ECO:0000256" key="1">
    <source>
        <dbReference type="ARBA" id="ARBA00002448"/>
    </source>
</evidence>
<keyword evidence="22" id="KW-1185">Reference proteome</keyword>
<keyword evidence="13 16" id="KW-0456">Lyase</keyword>
<evidence type="ECO:0000256" key="16">
    <source>
        <dbReference type="RuleBase" id="RU000554"/>
    </source>
</evidence>
<evidence type="ECO:0000256" key="2">
    <source>
        <dbReference type="ARBA" id="ARBA00004141"/>
    </source>
</evidence>
<feature type="transmembrane region" description="Helical" evidence="18">
    <location>
        <begin position="667"/>
        <end position="687"/>
    </location>
</feature>
<dbReference type="GO" id="GO:0016020">
    <property type="term" value="C:membrane"/>
    <property type="evidence" value="ECO:0007669"/>
    <property type="project" value="UniProtKB-SubCell"/>
</dbReference>
<comment type="subunit">
    <text evidence="6">Homodimer.</text>
</comment>
<gene>
    <name evidence="21" type="ORF">MUK42_08537</name>
</gene>
<keyword evidence="14 16" id="KW-0627">Porphyrin biosynthesis</keyword>
<dbReference type="InterPro" id="IPR006361">
    <property type="entry name" value="Uroporphyrinogen_deCO2ase_HemE"/>
</dbReference>
<evidence type="ECO:0000256" key="13">
    <source>
        <dbReference type="ARBA" id="ARBA00023239"/>
    </source>
</evidence>
<feature type="transmembrane region" description="Helical" evidence="18">
    <location>
        <begin position="752"/>
        <end position="770"/>
    </location>
</feature>
<evidence type="ECO:0000256" key="7">
    <source>
        <dbReference type="ARBA" id="ARBA00012288"/>
    </source>
</evidence>
<protein>
    <recommendedName>
        <fullName evidence="7 16">Uroporphyrinogen decarboxylase</fullName>
        <ecNumber evidence="7 16">4.1.1.37</ecNumber>
    </recommendedName>
</protein>
<dbReference type="InterPro" id="IPR038071">
    <property type="entry name" value="UROD/MetE-like_sf"/>
</dbReference>
<dbReference type="GO" id="GO:0009507">
    <property type="term" value="C:chloroplast"/>
    <property type="evidence" value="ECO:0007669"/>
    <property type="project" value="UniProtKB-SubCell"/>
</dbReference>
<dbReference type="FunFam" id="3.20.20.210:FF:000006">
    <property type="entry name" value="Uroporphyrinogen decarboxylase"/>
    <property type="match status" value="1"/>
</dbReference>
<evidence type="ECO:0000256" key="14">
    <source>
        <dbReference type="ARBA" id="ARBA00023244"/>
    </source>
</evidence>
<evidence type="ECO:0000256" key="9">
    <source>
        <dbReference type="ARBA" id="ARBA00022793"/>
    </source>
</evidence>
<dbReference type="PROSITE" id="PS00906">
    <property type="entry name" value="UROD_1"/>
    <property type="match status" value="1"/>
</dbReference>
<evidence type="ECO:0000256" key="8">
    <source>
        <dbReference type="ARBA" id="ARBA00022692"/>
    </source>
</evidence>
<comment type="similarity">
    <text evidence="5 17">Belongs to the uroporphyrinogen decarboxylase family.</text>
</comment>
<evidence type="ECO:0000313" key="21">
    <source>
        <dbReference type="EMBL" id="URD77517.1"/>
    </source>
</evidence>
<keyword evidence="11 18" id="KW-0472">Membrane</keyword>
<dbReference type="PANTHER" id="PTHR21091">
    <property type="entry name" value="METHYLTETRAHYDROFOLATE:HOMOCYSTEINE METHYLTRANSFERASE RELATED"/>
    <property type="match status" value="1"/>
</dbReference>